<dbReference type="Pfam" id="PF13175">
    <property type="entry name" value="AAA_15"/>
    <property type="match status" value="1"/>
</dbReference>
<dbReference type="RefSeq" id="WP_148692723.1">
    <property type="nucleotide sequence ID" value="NZ_CP020477.1"/>
</dbReference>
<dbReference type="GeneID" id="41591952"/>
<dbReference type="InterPro" id="IPR027417">
    <property type="entry name" value="P-loop_NTPase"/>
</dbReference>
<keyword evidence="3" id="KW-1185">Reference proteome</keyword>
<reference evidence="2 3" key="1">
    <citation type="submission" date="2017-03" db="EMBL/GenBank/DDBJ databases">
        <title>Sulfur activation and transportation mechanism of thermophilic Archaea Acidianus manzaensis YN-25.</title>
        <authorList>
            <person name="Ma Y."/>
            <person name="Yang Y."/>
            <person name="Xia J."/>
        </authorList>
    </citation>
    <scope>NUCLEOTIDE SEQUENCE [LARGE SCALE GENOMIC DNA]</scope>
    <source>
        <strain evidence="2 3">YN-25</strain>
    </source>
</reference>
<gene>
    <name evidence="2" type="ORF">B6F84_13480</name>
</gene>
<protein>
    <recommendedName>
        <fullName evidence="1">Endonuclease GajA/Old nuclease/RecF-like AAA domain-containing protein</fullName>
    </recommendedName>
</protein>
<dbReference type="EMBL" id="CP020477">
    <property type="protein sequence ID" value="ARM76929.1"/>
    <property type="molecule type" value="Genomic_DNA"/>
</dbReference>
<organism evidence="2 3">
    <name type="scientific">Acidianus manzaensis</name>
    <dbReference type="NCBI Taxonomy" id="282676"/>
    <lineage>
        <taxon>Archaea</taxon>
        <taxon>Thermoproteota</taxon>
        <taxon>Thermoprotei</taxon>
        <taxon>Sulfolobales</taxon>
        <taxon>Sulfolobaceae</taxon>
        <taxon>Acidianus</taxon>
    </lineage>
</organism>
<evidence type="ECO:0000313" key="2">
    <source>
        <dbReference type="EMBL" id="ARM76929.1"/>
    </source>
</evidence>
<name>A0A1W6K327_9CREN</name>
<dbReference type="InterPro" id="IPR041685">
    <property type="entry name" value="AAA_GajA/Old/RecF-like"/>
</dbReference>
<evidence type="ECO:0000313" key="3">
    <source>
        <dbReference type="Proteomes" id="UP000193404"/>
    </source>
</evidence>
<dbReference type="Proteomes" id="UP000193404">
    <property type="component" value="Chromosome"/>
</dbReference>
<dbReference type="KEGG" id="aman:B6F84_13480"/>
<proteinExistence type="predicted"/>
<dbReference type="Gene3D" id="3.40.50.300">
    <property type="entry name" value="P-loop containing nucleotide triphosphate hydrolases"/>
    <property type="match status" value="1"/>
</dbReference>
<accession>A0A1W6K327</accession>
<sequence>MIKNIAIKKFRGLEFEGELKKFNFIIGKNGSGKTSFLESIFLSTLFLSDVSPVDLSSLVNYSLGSRGSILPSYSRLTSSEVDIDDQKVYFYKESEYTISVKVNENEVAKINLTFLPSLQSSVPVIQVEKTTSNSVKKIGNSVYLSTYFDKQEDKPRLFKAG</sequence>
<dbReference type="OrthoDB" id="25344at2157"/>
<dbReference type="AlphaFoldDB" id="A0A1W6K327"/>
<dbReference type="STRING" id="282676.B6F84_13480"/>
<feature type="domain" description="Endonuclease GajA/Old nuclease/RecF-like AAA" evidence="1">
    <location>
        <begin position="1"/>
        <end position="119"/>
    </location>
</feature>
<dbReference type="SUPFAM" id="SSF52540">
    <property type="entry name" value="P-loop containing nucleoside triphosphate hydrolases"/>
    <property type="match status" value="1"/>
</dbReference>
<evidence type="ECO:0000259" key="1">
    <source>
        <dbReference type="Pfam" id="PF13175"/>
    </source>
</evidence>